<dbReference type="PANTHER" id="PTHR12297">
    <property type="entry name" value="HYPOXIA-INDUCBILE GENE 1 HIG1 -RELATED"/>
    <property type="match status" value="1"/>
</dbReference>
<keyword evidence="4 5" id="KW-0472">Membrane</keyword>
<dbReference type="GO" id="GO:0097250">
    <property type="term" value="P:mitochondrial respirasome assembly"/>
    <property type="evidence" value="ECO:0007669"/>
    <property type="project" value="TreeGrafter"/>
</dbReference>
<dbReference type="Proteomes" id="UP000000715">
    <property type="component" value="Unplaced"/>
</dbReference>
<dbReference type="GeneID" id="123388904"/>
<evidence type="ECO:0000313" key="8">
    <source>
        <dbReference type="RefSeq" id="XP_044925265.1"/>
    </source>
</evidence>
<evidence type="ECO:0000256" key="4">
    <source>
        <dbReference type="ARBA" id="ARBA00023136"/>
    </source>
</evidence>
<dbReference type="AlphaFoldDB" id="A0A8U0RI86"/>
<sequence>MPTGTDVSLSSYDEDQGSKLIRKAREAPFVPIAMARFTAIVAYGLYKLKSRGNTKMSVHLIHMRVAAQHFVVGAMTLDMGYSMYKEFWAKPKP</sequence>
<comment type="subcellular location">
    <subcellularLocation>
        <location evidence="1">Mitochondrion membrane</location>
    </subcellularLocation>
</comment>
<organism evidence="7 8">
    <name type="scientific">Mustela putorius furo</name>
    <name type="common">European domestic ferret</name>
    <name type="synonym">Mustela furo</name>
    <dbReference type="NCBI Taxonomy" id="9669"/>
    <lineage>
        <taxon>Eukaryota</taxon>
        <taxon>Metazoa</taxon>
        <taxon>Chordata</taxon>
        <taxon>Craniata</taxon>
        <taxon>Vertebrata</taxon>
        <taxon>Euteleostomi</taxon>
        <taxon>Mammalia</taxon>
        <taxon>Eutheria</taxon>
        <taxon>Laurasiatheria</taxon>
        <taxon>Carnivora</taxon>
        <taxon>Caniformia</taxon>
        <taxon>Musteloidea</taxon>
        <taxon>Mustelidae</taxon>
        <taxon>Mustelinae</taxon>
        <taxon>Mustela</taxon>
    </lineage>
</organism>
<feature type="domain" description="HIG1" evidence="6">
    <location>
        <begin position="1"/>
        <end position="93"/>
    </location>
</feature>
<protein>
    <submittedName>
        <fullName evidence="8">HIG1 domain family member 1A, mitochondrial-like</fullName>
    </submittedName>
</protein>
<dbReference type="GO" id="GO:0031966">
    <property type="term" value="C:mitochondrial membrane"/>
    <property type="evidence" value="ECO:0007669"/>
    <property type="project" value="UniProtKB-SubCell"/>
</dbReference>
<dbReference type="GO" id="GO:0043066">
    <property type="term" value="P:negative regulation of apoptotic process"/>
    <property type="evidence" value="ECO:0007669"/>
    <property type="project" value="TreeGrafter"/>
</dbReference>
<dbReference type="RefSeq" id="XP_044925265.1">
    <property type="nucleotide sequence ID" value="XM_045069330.1"/>
</dbReference>
<dbReference type="PROSITE" id="PS51503">
    <property type="entry name" value="HIG1"/>
    <property type="match status" value="1"/>
</dbReference>
<evidence type="ECO:0000256" key="2">
    <source>
        <dbReference type="ARBA" id="ARBA00022692"/>
    </source>
</evidence>
<evidence type="ECO:0000313" key="7">
    <source>
        <dbReference type="Proteomes" id="UP000000715"/>
    </source>
</evidence>
<name>A0A8U0RI86_MUSPF</name>
<proteinExistence type="predicted"/>
<evidence type="ECO:0000256" key="3">
    <source>
        <dbReference type="ARBA" id="ARBA00022989"/>
    </source>
</evidence>
<dbReference type="InterPro" id="IPR050355">
    <property type="entry name" value="RCF1"/>
</dbReference>
<keyword evidence="3 5" id="KW-1133">Transmembrane helix</keyword>
<evidence type="ECO:0000259" key="6">
    <source>
        <dbReference type="PROSITE" id="PS51503"/>
    </source>
</evidence>
<keyword evidence="2 5" id="KW-0812">Transmembrane</keyword>
<dbReference type="Pfam" id="PF04588">
    <property type="entry name" value="HIG_1_N"/>
    <property type="match status" value="1"/>
</dbReference>
<dbReference type="PANTHER" id="PTHR12297:SF5">
    <property type="entry name" value="HIG1 DOMAIN FAMILY MEMBER 1A, MITOCHONDRIAL"/>
    <property type="match status" value="1"/>
</dbReference>
<feature type="transmembrane region" description="Helical" evidence="5">
    <location>
        <begin position="27"/>
        <end position="46"/>
    </location>
</feature>
<evidence type="ECO:0000256" key="5">
    <source>
        <dbReference type="SAM" id="Phobius"/>
    </source>
</evidence>
<dbReference type="InterPro" id="IPR007667">
    <property type="entry name" value="Hypoxia_induced_domain"/>
</dbReference>
<evidence type="ECO:0000256" key="1">
    <source>
        <dbReference type="ARBA" id="ARBA00004325"/>
    </source>
</evidence>
<gene>
    <name evidence="8" type="primary">LOC123388904</name>
</gene>
<dbReference type="Gene3D" id="6.10.140.1320">
    <property type="match status" value="1"/>
</dbReference>
<dbReference type="OrthoDB" id="10003563at2759"/>
<accession>A0A8U0RI86</accession>
<keyword evidence="7" id="KW-1185">Reference proteome</keyword>
<reference evidence="8" key="1">
    <citation type="submission" date="2025-08" db="UniProtKB">
        <authorList>
            <consortium name="RefSeq"/>
        </authorList>
    </citation>
    <scope>IDENTIFICATION</scope>
    <source>
        <tissue evidence="8">Brain</tissue>
    </source>
</reference>